<organism evidence="1 2">
    <name type="scientific">Paenibacillus gansuensis</name>
    <dbReference type="NCBI Taxonomy" id="306542"/>
    <lineage>
        <taxon>Bacteria</taxon>
        <taxon>Bacillati</taxon>
        <taxon>Bacillota</taxon>
        <taxon>Bacilli</taxon>
        <taxon>Bacillales</taxon>
        <taxon>Paenibacillaceae</taxon>
        <taxon>Paenibacillus</taxon>
    </lineage>
</organism>
<dbReference type="Proteomes" id="UP001597541">
    <property type="component" value="Unassembled WGS sequence"/>
</dbReference>
<dbReference type="RefSeq" id="WP_377605387.1">
    <property type="nucleotide sequence ID" value="NZ_JBHUME010000012.1"/>
</dbReference>
<sequence length="63" mass="7347">MYSSEEHAIQVKNLQQMDREQILATKIRQLVAGVRNGELSVGYVTRYTSISEEQLSEWMEMIQ</sequence>
<proteinExistence type="predicted"/>
<evidence type="ECO:0000313" key="2">
    <source>
        <dbReference type="Proteomes" id="UP001597541"/>
    </source>
</evidence>
<accession>A0ABW5PI70</accession>
<name>A0ABW5PI70_9BACL</name>
<protein>
    <submittedName>
        <fullName evidence="1">Uncharacterized protein</fullName>
    </submittedName>
</protein>
<dbReference type="EMBL" id="JBHUME010000012">
    <property type="protein sequence ID" value="MFD2614478.1"/>
    <property type="molecule type" value="Genomic_DNA"/>
</dbReference>
<evidence type="ECO:0000313" key="1">
    <source>
        <dbReference type="EMBL" id="MFD2614478.1"/>
    </source>
</evidence>
<keyword evidence="2" id="KW-1185">Reference proteome</keyword>
<gene>
    <name evidence="1" type="ORF">ACFSUF_18865</name>
</gene>
<reference evidence="2" key="1">
    <citation type="journal article" date="2019" name="Int. J. Syst. Evol. Microbiol.">
        <title>The Global Catalogue of Microorganisms (GCM) 10K type strain sequencing project: providing services to taxonomists for standard genome sequencing and annotation.</title>
        <authorList>
            <consortium name="The Broad Institute Genomics Platform"/>
            <consortium name="The Broad Institute Genome Sequencing Center for Infectious Disease"/>
            <person name="Wu L."/>
            <person name="Ma J."/>
        </authorList>
    </citation>
    <scope>NUCLEOTIDE SEQUENCE [LARGE SCALE GENOMIC DNA]</scope>
    <source>
        <strain evidence="2">KCTC 3950</strain>
    </source>
</reference>
<comment type="caution">
    <text evidence="1">The sequence shown here is derived from an EMBL/GenBank/DDBJ whole genome shotgun (WGS) entry which is preliminary data.</text>
</comment>